<evidence type="ECO:0000313" key="2">
    <source>
        <dbReference type="Proteomes" id="UP000027265"/>
    </source>
</evidence>
<keyword evidence="2" id="KW-1185">Reference proteome</keyword>
<evidence type="ECO:0008006" key="3">
    <source>
        <dbReference type="Google" id="ProtNLM"/>
    </source>
</evidence>
<reference evidence="2" key="1">
    <citation type="journal article" date="2014" name="Proc. Natl. Acad. Sci. U.S.A.">
        <title>Extensive sampling of basidiomycete genomes demonstrates inadequacy of the white-rot/brown-rot paradigm for wood decay fungi.</title>
        <authorList>
            <person name="Riley R."/>
            <person name="Salamov A.A."/>
            <person name="Brown D.W."/>
            <person name="Nagy L.G."/>
            <person name="Floudas D."/>
            <person name="Held B.W."/>
            <person name="Levasseur A."/>
            <person name="Lombard V."/>
            <person name="Morin E."/>
            <person name="Otillar R."/>
            <person name="Lindquist E.A."/>
            <person name="Sun H."/>
            <person name="LaButti K.M."/>
            <person name="Schmutz J."/>
            <person name="Jabbour D."/>
            <person name="Luo H."/>
            <person name="Baker S.E."/>
            <person name="Pisabarro A.G."/>
            <person name="Walton J.D."/>
            <person name="Blanchette R.A."/>
            <person name="Henrissat B."/>
            <person name="Martin F."/>
            <person name="Cullen D."/>
            <person name="Hibbett D.S."/>
            <person name="Grigoriev I.V."/>
        </authorList>
    </citation>
    <scope>NUCLEOTIDE SEQUENCE [LARGE SCALE GENOMIC DNA]</scope>
    <source>
        <strain evidence="2">MUCL 33604</strain>
    </source>
</reference>
<name>A0A067QAQ9_9AGAM</name>
<dbReference type="HOGENOM" id="CLU_698421_0_0_1"/>
<dbReference type="Proteomes" id="UP000027265">
    <property type="component" value="Unassembled WGS sequence"/>
</dbReference>
<dbReference type="SUPFAM" id="SSF52047">
    <property type="entry name" value="RNI-like"/>
    <property type="match status" value="1"/>
</dbReference>
<dbReference type="OrthoDB" id="2847287at2759"/>
<dbReference type="Gene3D" id="3.80.10.10">
    <property type="entry name" value="Ribonuclease Inhibitor"/>
    <property type="match status" value="1"/>
</dbReference>
<organism evidence="1 2">
    <name type="scientific">Jaapia argillacea MUCL 33604</name>
    <dbReference type="NCBI Taxonomy" id="933084"/>
    <lineage>
        <taxon>Eukaryota</taxon>
        <taxon>Fungi</taxon>
        <taxon>Dikarya</taxon>
        <taxon>Basidiomycota</taxon>
        <taxon>Agaricomycotina</taxon>
        <taxon>Agaricomycetes</taxon>
        <taxon>Agaricomycetidae</taxon>
        <taxon>Jaapiales</taxon>
        <taxon>Jaapiaceae</taxon>
        <taxon>Jaapia</taxon>
    </lineage>
</organism>
<dbReference type="EMBL" id="KL197710">
    <property type="protein sequence ID" value="KDQ63250.1"/>
    <property type="molecule type" value="Genomic_DNA"/>
</dbReference>
<protein>
    <recommendedName>
        <fullName evidence="3">F-box domain-containing protein</fullName>
    </recommendedName>
</protein>
<gene>
    <name evidence="1" type="ORF">JAAARDRAFT_188845</name>
</gene>
<dbReference type="AlphaFoldDB" id="A0A067QAQ9"/>
<accession>A0A067QAQ9</accession>
<sequence length="392" mass="44345">MASTNNAFTILPPELFDMIIEYLIDKPSDVLSLALSCHSLKVLLIPSVQNKLEYRHIATPLNSYCLWDHIRRSPELACQVRRLDITGDIPSLRLPPDHRCVYQLITLCRPRLLCITAAVSGCQRIIRAMRRFFSIGWWARRVLLTERNDIWLSLDDFRSLVTGLVEIHPPQVSPEASPIRFANLNNLNISLFYDWDTPHPIAHDTVRSLRRLLSGCPILQSLSINNYPFEPDSDASFDIFFETAHCPHLRELSLSGILFCLDALAQFLERHPSVEEFGLFKCQGISFPPSKCFRNLVKLRGSFSGIYFVVSSKAPIKEVSLCTYPGCGPPYFDIGIDALVGKLKSLERTLQVVKIGHEGCVGGGDHTGMIRRGIGRELPNVRVEMWCAIQRE</sequence>
<evidence type="ECO:0000313" key="1">
    <source>
        <dbReference type="EMBL" id="KDQ63250.1"/>
    </source>
</evidence>
<dbReference type="InterPro" id="IPR032675">
    <property type="entry name" value="LRR_dom_sf"/>
</dbReference>
<proteinExistence type="predicted"/>
<dbReference type="InParanoid" id="A0A067QAQ9"/>